<comment type="caution">
    <text evidence="2">The sequence shown here is derived from an EMBL/GenBank/DDBJ whole genome shotgun (WGS) entry which is preliminary data.</text>
</comment>
<name>A0A9P6THS4_9BASI</name>
<protein>
    <submittedName>
        <fullName evidence="2">Uncharacterized protein</fullName>
    </submittedName>
</protein>
<reference evidence="2" key="1">
    <citation type="submission" date="2013-11" db="EMBL/GenBank/DDBJ databases">
        <title>Genome sequence of the fusiform rust pathogen reveals effectors for host alternation and coevolution with pine.</title>
        <authorList>
            <consortium name="DOE Joint Genome Institute"/>
            <person name="Smith K."/>
            <person name="Pendleton A."/>
            <person name="Kubisiak T."/>
            <person name="Anderson C."/>
            <person name="Salamov A."/>
            <person name="Aerts A."/>
            <person name="Riley R."/>
            <person name="Clum A."/>
            <person name="Lindquist E."/>
            <person name="Ence D."/>
            <person name="Campbell M."/>
            <person name="Kronenberg Z."/>
            <person name="Feau N."/>
            <person name="Dhillon B."/>
            <person name="Hamelin R."/>
            <person name="Burleigh J."/>
            <person name="Smith J."/>
            <person name="Yandell M."/>
            <person name="Nelson C."/>
            <person name="Grigoriev I."/>
            <person name="Davis J."/>
        </authorList>
    </citation>
    <scope>NUCLEOTIDE SEQUENCE</scope>
    <source>
        <strain evidence="2">G11</strain>
    </source>
</reference>
<feature type="transmembrane region" description="Helical" evidence="1">
    <location>
        <begin position="50"/>
        <end position="83"/>
    </location>
</feature>
<evidence type="ECO:0000313" key="3">
    <source>
        <dbReference type="Proteomes" id="UP000886653"/>
    </source>
</evidence>
<organism evidence="2 3">
    <name type="scientific">Cronartium quercuum f. sp. fusiforme G11</name>
    <dbReference type="NCBI Taxonomy" id="708437"/>
    <lineage>
        <taxon>Eukaryota</taxon>
        <taxon>Fungi</taxon>
        <taxon>Dikarya</taxon>
        <taxon>Basidiomycota</taxon>
        <taxon>Pucciniomycotina</taxon>
        <taxon>Pucciniomycetes</taxon>
        <taxon>Pucciniales</taxon>
        <taxon>Coleosporiaceae</taxon>
        <taxon>Cronartium</taxon>
    </lineage>
</organism>
<keyword evidence="1" id="KW-0472">Membrane</keyword>
<evidence type="ECO:0000313" key="2">
    <source>
        <dbReference type="EMBL" id="KAG0152394.1"/>
    </source>
</evidence>
<accession>A0A9P6THS4</accession>
<dbReference type="Proteomes" id="UP000886653">
    <property type="component" value="Unassembled WGS sequence"/>
</dbReference>
<gene>
    <name evidence="2" type="ORF">CROQUDRAFT_142489</name>
</gene>
<proteinExistence type="predicted"/>
<keyword evidence="3" id="KW-1185">Reference proteome</keyword>
<sequence>MKRWAGGSRVSLSLPQSNRMIKELYLYIYVTQRHAHFLLPELWQEKFFFFFYHFILALDQIVTSFIPCLFFITLTLLTSLFTLYRSRYYFVGKIWASTLTCAIAESIRCLKTIQIFSICILYRVYQKKK</sequence>
<evidence type="ECO:0000256" key="1">
    <source>
        <dbReference type="SAM" id="Phobius"/>
    </source>
</evidence>
<dbReference type="EMBL" id="MU167208">
    <property type="protein sequence ID" value="KAG0152394.1"/>
    <property type="molecule type" value="Genomic_DNA"/>
</dbReference>
<keyword evidence="1" id="KW-0812">Transmembrane</keyword>
<dbReference type="AlphaFoldDB" id="A0A9P6THS4"/>
<keyword evidence="1" id="KW-1133">Transmembrane helix</keyword>